<keyword evidence="1" id="KW-1133">Transmembrane helix</keyword>
<evidence type="ECO:0000313" key="4">
    <source>
        <dbReference type="EMBL" id="SHG66074.1"/>
    </source>
</evidence>
<reference evidence="4 5" key="1">
    <citation type="submission" date="2016-11" db="EMBL/GenBank/DDBJ databases">
        <authorList>
            <person name="Jaros S."/>
            <person name="Januszkiewicz K."/>
            <person name="Wedrychowicz H."/>
        </authorList>
    </citation>
    <scope>NUCLEOTIDE SEQUENCE [LARGE SCALE GENOMIC DNA]</scope>
    <source>
        <strain evidence="4 5">CGMCC 1.7049</strain>
    </source>
</reference>
<sequence>MQRLMLRVLRLLDRYPWLLPLGSFVAGAGSYFMVRRGEGLARMIAVVALLGWPWLLVQGWLHRWLLRRFNSRWTPYALQMITQSLQQEVLFFSLPFVIGATQPDWGQWLFTSLAVLAALISTLDPIYEKRIAQRPTLGLLFHAYVSFVCALVVIPIALKVQLENALPLALAITGVWLLLGLPRVWADLVTPRARLIGLAALAVAPVLLWLLRSHVPPAGLSVTEARIAQQIQGLDPGPAVNQFSVTALRASGAVAFVAIRAPMGLEQSVVFQWVQNGKKLDRIPAEIHGGGKTGWRTWSRKRNFPEDPRGDWRVDLETPDGQLIERLEFRVS</sequence>
<dbReference type="STRING" id="490188.SAMN04488068_0982"/>
<feature type="domain" description="DUF2914" evidence="2">
    <location>
        <begin position="267"/>
        <end position="331"/>
    </location>
</feature>
<evidence type="ECO:0000259" key="3">
    <source>
        <dbReference type="Pfam" id="PF19346"/>
    </source>
</evidence>
<dbReference type="InterPro" id="IPR022606">
    <property type="entry name" value="DUF2914"/>
</dbReference>
<dbReference type="Pfam" id="PF11141">
    <property type="entry name" value="DUF2914"/>
    <property type="match status" value="1"/>
</dbReference>
<feature type="transmembrane region" description="Helical" evidence="1">
    <location>
        <begin position="164"/>
        <end position="181"/>
    </location>
</feature>
<accession>A0A1M5LLU5</accession>
<evidence type="ECO:0008006" key="6">
    <source>
        <dbReference type="Google" id="ProtNLM"/>
    </source>
</evidence>
<feature type="transmembrane region" description="Helical" evidence="1">
    <location>
        <begin position="15"/>
        <end position="34"/>
    </location>
</feature>
<gene>
    <name evidence="4" type="ORF">SAMN04488068_0982</name>
</gene>
<keyword evidence="5" id="KW-1185">Reference proteome</keyword>
<dbReference type="EMBL" id="FQWZ01000002">
    <property type="protein sequence ID" value="SHG66074.1"/>
    <property type="molecule type" value="Genomic_DNA"/>
</dbReference>
<feature type="domain" description="DUF5924" evidence="3">
    <location>
        <begin position="2"/>
        <end position="254"/>
    </location>
</feature>
<name>A0A1M5LLU5_9GAMM</name>
<evidence type="ECO:0000313" key="5">
    <source>
        <dbReference type="Proteomes" id="UP000199758"/>
    </source>
</evidence>
<dbReference type="AlphaFoldDB" id="A0A1M5LLU5"/>
<dbReference type="InterPro" id="IPR045968">
    <property type="entry name" value="DUF5924"/>
</dbReference>
<feature type="transmembrane region" description="Helical" evidence="1">
    <location>
        <begin position="139"/>
        <end position="158"/>
    </location>
</feature>
<feature type="transmembrane region" description="Helical" evidence="1">
    <location>
        <begin position="105"/>
        <end position="127"/>
    </location>
</feature>
<feature type="transmembrane region" description="Helical" evidence="1">
    <location>
        <begin position="193"/>
        <end position="211"/>
    </location>
</feature>
<organism evidence="4 5">
    <name type="scientific">Hydrocarboniphaga daqingensis</name>
    <dbReference type="NCBI Taxonomy" id="490188"/>
    <lineage>
        <taxon>Bacteria</taxon>
        <taxon>Pseudomonadati</taxon>
        <taxon>Pseudomonadota</taxon>
        <taxon>Gammaproteobacteria</taxon>
        <taxon>Nevskiales</taxon>
        <taxon>Nevskiaceae</taxon>
        <taxon>Hydrocarboniphaga</taxon>
    </lineage>
</organism>
<dbReference type="Proteomes" id="UP000199758">
    <property type="component" value="Unassembled WGS sequence"/>
</dbReference>
<feature type="transmembrane region" description="Helical" evidence="1">
    <location>
        <begin position="40"/>
        <end position="61"/>
    </location>
</feature>
<evidence type="ECO:0000259" key="2">
    <source>
        <dbReference type="Pfam" id="PF11141"/>
    </source>
</evidence>
<keyword evidence="1" id="KW-0472">Membrane</keyword>
<dbReference type="Pfam" id="PF19346">
    <property type="entry name" value="DUF5924"/>
    <property type="match status" value="1"/>
</dbReference>
<protein>
    <recommendedName>
        <fullName evidence="6">DUF2914 domain-containing protein</fullName>
    </recommendedName>
</protein>
<keyword evidence="1" id="KW-0812">Transmembrane</keyword>
<proteinExistence type="predicted"/>
<evidence type="ECO:0000256" key="1">
    <source>
        <dbReference type="SAM" id="Phobius"/>
    </source>
</evidence>